<dbReference type="STRING" id="1890364.A0A2P6NY18"/>
<feature type="transmembrane region" description="Helical" evidence="5">
    <location>
        <begin position="328"/>
        <end position="346"/>
    </location>
</feature>
<evidence type="ECO:0000259" key="6">
    <source>
        <dbReference type="Pfam" id="PF00892"/>
    </source>
</evidence>
<keyword evidence="3 5" id="KW-1133">Transmembrane helix</keyword>
<evidence type="ECO:0000313" key="7">
    <source>
        <dbReference type="EMBL" id="PRP88840.1"/>
    </source>
</evidence>
<feature type="transmembrane region" description="Helical" evidence="5">
    <location>
        <begin position="173"/>
        <end position="191"/>
    </location>
</feature>
<evidence type="ECO:0000313" key="8">
    <source>
        <dbReference type="Proteomes" id="UP000241769"/>
    </source>
</evidence>
<name>A0A2P6NY18_9EUKA</name>
<accession>A0A2P6NY18</accession>
<feature type="transmembrane region" description="Helical" evidence="5">
    <location>
        <begin position="271"/>
        <end position="289"/>
    </location>
</feature>
<dbReference type="AlphaFoldDB" id="A0A2P6NY18"/>
<keyword evidence="8" id="KW-1185">Reference proteome</keyword>
<proteinExistence type="predicted"/>
<feature type="transmembrane region" description="Helical" evidence="5">
    <location>
        <begin position="301"/>
        <end position="322"/>
    </location>
</feature>
<dbReference type="InterPro" id="IPR037185">
    <property type="entry name" value="EmrE-like"/>
</dbReference>
<feature type="transmembrane region" description="Helical" evidence="5">
    <location>
        <begin position="87"/>
        <end position="106"/>
    </location>
</feature>
<dbReference type="EMBL" id="MDYQ01000007">
    <property type="protein sequence ID" value="PRP88840.1"/>
    <property type="molecule type" value="Genomic_DNA"/>
</dbReference>
<feature type="transmembrane region" description="Helical" evidence="5">
    <location>
        <begin position="211"/>
        <end position="231"/>
    </location>
</feature>
<evidence type="ECO:0000256" key="3">
    <source>
        <dbReference type="ARBA" id="ARBA00022989"/>
    </source>
</evidence>
<feature type="transmembrane region" description="Helical" evidence="5">
    <location>
        <begin position="118"/>
        <end position="138"/>
    </location>
</feature>
<organism evidence="7 8">
    <name type="scientific">Planoprotostelium fungivorum</name>
    <dbReference type="NCBI Taxonomy" id="1890364"/>
    <lineage>
        <taxon>Eukaryota</taxon>
        <taxon>Amoebozoa</taxon>
        <taxon>Evosea</taxon>
        <taxon>Variosea</taxon>
        <taxon>Cavosteliida</taxon>
        <taxon>Cavosteliaceae</taxon>
        <taxon>Planoprotostelium</taxon>
    </lineage>
</organism>
<dbReference type="Gene3D" id="1.10.3730.20">
    <property type="match status" value="1"/>
</dbReference>
<keyword evidence="4 5" id="KW-0472">Membrane</keyword>
<evidence type="ECO:0000256" key="2">
    <source>
        <dbReference type="ARBA" id="ARBA00022692"/>
    </source>
</evidence>
<evidence type="ECO:0000256" key="4">
    <source>
        <dbReference type="ARBA" id="ARBA00023136"/>
    </source>
</evidence>
<gene>
    <name evidence="7" type="ORF">PROFUN_00308</name>
</gene>
<reference evidence="7 8" key="1">
    <citation type="journal article" date="2018" name="Genome Biol. Evol.">
        <title>Multiple Roots of Fruiting Body Formation in Amoebozoa.</title>
        <authorList>
            <person name="Hillmann F."/>
            <person name="Forbes G."/>
            <person name="Novohradska S."/>
            <person name="Ferling I."/>
            <person name="Riege K."/>
            <person name="Groth M."/>
            <person name="Westermann M."/>
            <person name="Marz M."/>
            <person name="Spaller T."/>
            <person name="Winckler T."/>
            <person name="Schaap P."/>
            <person name="Glockner G."/>
        </authorList>
    </citation>
    <scope>NUCLEOTIDE SEQUENCE [LARGE SCALE GENOMIC DNA]</scope>
    <source>
        <strain evidence="7 8">Jena</strain>
    </source>
</reference>
<evidence type="ECO:0000256" key="1">
    <source>
        <dbReference type="ARBA" id="ARBA00004141"/>
    </source>
</evidence>
<keyword evidence="2 5" id="KW-0812">Transmembrane</keyword>
<evidence type="ECO:0000256" key="5">
    <source>
        <dbReference type="SAM" id="Phobius"/>
    </source>
</evidence>
<dbReference type="OrthoDB" id="306876at2759"/>
<feature type="transmembrane region" description="Helical" evidence="5">
    <location>
        <begin position="55"/>
        <end position="75"/>
    </location>
</feature>
<dbReference type="PANTHER" id="PTHR22911">
    <property type="entry name" value="ACYL-MALONYL CONDENSING ENZYME-RELATED"/>
    <property type="match status" value="1"/>
</dbReference>
<dbReference type="SUPFAM" id="SSF103481">
    <property type="entry name" value="Multidrug resistance efflux transporter EmrE"/>
    <property type="match status" value="2"/>
</dbReference>
<feature type="transmembrane region" description="Helical" evidence="5">
    <location>
        <begin position="243"/>
        <end position="265"/>
    </location>
</feature>
<feature type="domain" description="EamA" evidence="6">
    <location>
        <begin position="56"/>
        <end position="189"/>
    </location>
</feature>
<dbReference type="GO" id="GO:0016020">
    <property type="term" value="C:membrane"/>
    <property type="evidence" value="ECO:0007669"/>
    <property type="project" value="UniProtKB-SubCell"/>
</dbReference>
<feature type="transmembrane region" description="Helical" evidence="5">
    <location>
        <begin position="144"/>
        <end position="166"/>
    </location>
</feature>
<feature type="domain" description="EamA" evidence="6">
    <location>
        <begin position="212"/>
        <end position="339"/>
    </location>
</feature>
<dbReference type="InParanoid" id="A0A2P6NY18"/>
<dbReference type="Proteomes" id="UP000241769">
    <property type="component" value="Unassembled WGS sequence"/>
</dbReference>
<comment type="caution">
    <text evidence="7">The sequence shown here is derived from an EMBL/GenBank/DDBJ whole genome shotgun (WGS) entry which is preliminary data.</text>
</comment>
<comment type="subcellular location">
    <subcellularLocation>
        <location evidence="1">Membrane</location>
        <topology evidence="1">Multi-pass membrane protein</topology>
    </subcellularLocation>
</comment>
<protein>
    <recommendedName>
        <fullName evidence="6">EamA domain-containing protein</fullName>
    </recommendedName>
</protein>
<sequence>MDKGRTAEPTEEEVTIDVELEDLTTEDEIETLEMKPDEKVFIHDVPKWKQILNRVWPLCLAMMAAFFFSLMTFTVKKVSAYTPTFQVALFRSIIQGAIAITMLWVQEKKTPFDVSRRILWIVASRGTIGFVSFVSLFFAVKMLPLSECVVIAFTHPVFVALLAAIFLKERWHLLDAFGTFMSLVGVILIAKPSFLFPTPDDATDIEDNTRLIGLTLAGVNSILTAVVICLVRSMGANIHVLQNVSWFSMVSAVLAGIISLITRQFVVPQDWMQWGQMLLMGIFAFMGQYCNSRSLQLEKAAVVATMGYLQVPFATMFDIFFFDYSPNILTTTGIFMVCSLAVLNLVKQWVSFKEGPSIYDRFRLWLMNRSTRHHKLSQDDVPITDKIPTKDVIDNLS</sequence>
<dbReference type="InterPro" id="IPR000620">
    <property type="entry name" value="EamA_dom"/>
</dbReference>
<dbReference type="Pfam" id="PF00892">
    <property type="entry name" value="EamA"/>
    <property type="match status" value="2"/>
</dbReference>
<dbReference type="PANTHER" id="PTHR22911:SF6">
    <property type="entry name" value="SOLUTE CARRIER FAMILY 35 MEMBER G1"/>
    <property type="match status" value="1"/>
</dbReference>